<dbReference type="InterPro" id="IPR032676">
    <property type="entry name" value="YkuD_2"/>
</dbReference>
<evidence type="ECO:0008006" key="4">
    <source>
        <dbReference type="Google" id="ProtNLM"/>
    </source>
</evidence>
<dbReference type="PANTHER" id="PTHR38477">
    <property type="entry name" value="HYPOTHETICAL EXPORTED PROTEIN"/>
    <property type="match status" value="1"/>
</dbReference>
<dbReference type="Proteomes" id="UP000552700">
    <property type="component" value="Unassembled WGS sequence"/>
</dbReference>
<protein>
    <recommendedName>
        <fullName evidence="4">Twin-arginine translocation pathway signal protein</fullName>
    </recommendedName>
</protein>
<dbReference type="AlphaFoldDB" id="A0A841J6J0"/>
<dbReference type="RefSeq" id="WP_184079283.1">
    <property type="nucleotide sequence ID" value="NZ_JACIJP010000002.1"/>
</dbReference>
<keyword evidence="1" id="KW-0732">Signal</keyword>
<sequence>MHLSRRQALLGLGGALALPRAVFAASGTTETAGLNPALHSRAMAALAVHRSRVSSGNLIGIVDFAKTSRLPRFHLLNVETGASESLLVAHGKGSDPAHSGWLHRFSNDPGSEASSSGAYLAGALYEGQHGRSRRLIGLDTSNSNAEGRAIVIHGAAYVSPQIAQIQGKVGRSQGCLAVSLDDIDRVLRRLAPGTLIYADRITSS</sequence>
<comment type="caution">
    <text evidence="2">The sequence shown here is derived from an EMBL/GenBank/DDBJ whole genome shotgun (WGS) entry which is preliminary data.</text>
</comment>
<name>A0A841J6J0_9SPHN</name>
<evidence type="ECO:0000313" key="2">
    <source>
        <dbReference type="EMBL" id="MBB6123821.1"/>
    </source>
</evidence>
<evidence type="ECO:0000256" key="1">
    <source>
        <dbReference type="SAM" id="SignalP"/>
    </source>
</evidence>
<proteinExistence type="predicted"/>
<gene>
    <name evidence="2" type="ORF">FHS92_001550</name>
</gene>
<reference evidence="2 3" key="1">
    <citation type="submission" date="2020-08" db="EMBL/GenBank/DDBJ databases">
        <title>Genomic Encyclopedia of Type Strains, Phase IV (KMG-IV): sequencing the most valuable type-strain genomes for metagenomic binning, comparative biology and taxonomic classification.</title>
        <authorList>
            <person name="Goeker M."/>
        </authorList>
    </citation>
    <scope>NUCLEOTIDE SEQUENCE [LARGE SCALE GENOMIC DNA]</scope>
    <source>
        <strain evidence="2 3">DSM 102255</strain>
    </source>
</reference>
<dbReference type="GO" id="GO:0016740">
    <property type="term" value="F:transferase activity"/>
    <property type="evidence" value="ECO:0007669"/>
    <property type="project" value="InterPro"/>
</dbReference>
<dbReference type="PANTHER" id="PTHR38477:SF1">
    <property type="entry name" value="MUREIN L,D-TRANSPEPTIDASE CATALYTIC DOMAIN FAMILY PROTEIN"/>
    <property type="match status" value="1"/>
</dbReference>
<dbReference type="InterPro" id="IPR005490">
    <property type="entry name" value="LD_TPept_cat_dom"/>
</dbReference>
<feature type="chain" id="PRO_5032958774" description="Twin-arginine translocation pathway signal protein" evidence="1">
    <location>
        <begin position="25"/>
        <end position="204"/>
    </location>
</feature>
<evidence type="ECO:0000313" key="3">
    <source>
        <dbReference type="Proteomes" id="UP000552700"/>
    </source>
</evidence>
<keyword evidence="3" id="KW-1185">Reference proteome</keyword>
<organism evidence="2 3">
    <name type="scientific">Sphingobium subterraneum</name>
    <dbReference type="NCBI Taxonomy" id="627688"/>
    <lineage>
        <taxon>Bacteria</taxon>
        <taxon>Pseudomonadati</taxon>
        <taxon>Pseudomonadota</taxon>
        <taxon>Alphaproteobacteria</taxon>
        <taxon>Sphingomonadales</taxon>
        <taxon>Sphingomonadaceae</taxon>
        <taxon>Sphingobium</taxon>
    </lineage>
</organism>
<feature type="signal peptide" evidence="1">
    <location>
        <begin position="1"/>
        <end position="24"/>
    </location>
</feature>
<dbReference type="EMBL" id="JACIJP010000002">
    <property type="protein sequence ID" value="MBB6123821.1"/>
    <property type="molecule type" value="Genomic_DNA"/>
</dbReference>
<dbReference type="Pfam" id="PF13645">
    <property type="entry name" value="YkuD_2"/>
    <property type="match status" value="1"/>
</dbReference>
<dbReference type="CDD" id="cd16913">
    <property type="entry name" value="YkuD_like"/>
    <property type="match status" value="1"/>
</dbReference>
<accession>A0A841J6J0</accession>